<reference evidence="6 7" key="1">
    <citation type="submission" date="2023-12" db="EMBL/GenBank/DDBJ databases">
        <title>the genome sequence of Hyalangium sp. s54d21.</title>
        <authorList>
            <person name="Zhang X."/>
        </authorList>
    </citation>
    <scope>NUCLEOTIDE SEQUENCE [LARGE SCALE GENOMIC DNA]</scope>
    <source>
        <strain evidence="7">s54d21</strain>
    </source>
</reference>
<keyword evidence="6" id="KW-0547">Nucleotide-binding</keyword>
<dbReference type="GO" id="GO:0004386">
    <property type="term" value="F:helicase activity"/>
    <property type="evidence" value="ECO:0007669"/>
    <property type="project" value="UniProtKB-KW"/>
</dbReference>
<organism evidence="6 7">
    <name type="scientific">Hyalangium rubrum</name>
    <dbReference type="NCBI Taxonomy" id="3103134"/>
    <lineage>
        <taxon>Bacteria</taxon>
        <taxon>Pseudomonadati</taxon>
        <taxon>Myxococcota</taxon>
        <taxon>Myxococcia</taxon>
        <taxon>Myxococcales</taxon>
        <taxon>Cystobacterineae</taxon>
        <taxon>Archangiaceae</taxon>
        <taxon>Hyalangium</taxon>
    </lineage>
</organism>
<dbReference type="PANTHER" id="PTHR10799">
    <property type="entry name" value="SNF2/RAD54 HELICASE FAMILY"/>
    <property type="match status" value="1"/>
</dbReference>
<dbReference type="Gene3D" id="3.40.50.300">
    <property type="entry name" value="P-loop containing nucleotide triphosphate hydrolases"/>
    <property type="match status" value="1"/>
</dbReference>
<dbReference type="InterPro" id="IPR007527">
    <property type="entry name" value="Znf_SWIM"/>
</dbReference>
<name>A0ABU5HE98_9BACT</name>
<feature type="domain" description="Helicase ATP-binding" evidence="4">
    <location>
        <begin position="555"/>
        <end position="702"/>
    </location>
</feature>
<keyword evidence="2" id="KW-0479">Metal-binding</keyword>
<dbReference type="Proteomes" id="UP001291309">
    <property type="component" value="Unassembled WGS sequence"/>
</dbReference>
<keyword evidence="2" id="KW-0862">Zinc</keyword>
<evidence type="ECO:0000259" key="5">
    <source>
        <dbReference type="PROSITE" id="PS51194"/>
    </source>
</evidence>
<feature type="domain" description="Helicase C-terminal" evidence="5">
    <location>
        <begin position="824"/>
        <end position="980"/>
    </location>
</feature>
<dbReference type="SMART" id="SM00487">
    <property type="entry name" value="DEXDc"/>
    <property type="match status" value="1"/>
</dbReference>
<dbReference type="InterPro" id="IPR027417">
    <property type="entry name" value="P-loop_NTPase"/>
</dbReference>
<keyword evidence="6" id="KW-0347">Helicase</keyword>
<dbReference type="Pfam" id="PF00271">
    <property type="entry name" value="Helicase_C"/>
    <property type="match status" value="1"/>
</dbReference>
<evidence type="ECO:0000313" key="6">
    <source>
        <dbReference type="EMBL" id="MDY7231133.1"/>
    </source>
</evidence>
<evidence type="ECO:0000259" key="4">
    <source>
        <dbReference type="PROSITE" id="PS51192"/>
    </source>
</evidence>
<sequence>MSATPQELLEAVRKEARPGIWSTGVTLSRQGAVALQAQTADEIELRVRAPGRSVALTVTLYLKLEAWECDCPSQVDPCEHVVAAAITVQQAEKQETPLKATANRWSRVVYHFTRADGGLQLHRTVVHADGKEEPLEDSVAALLARPAVAATMQIEQADLNADRLLERRTRGALAPEKLEVLLRALESARNVLLDGRPVAISDEVVYPRATVEDRGGQLVVTVGRDPRVTEVVSAGVALCGDALARLGETAMTGTWLQNLPIVRTFASEQIGEVTSKVLPELARRMPIDVRSRRLPPIDRELKPRILLELNQLESGLSVLPTLVYGAPPSVRIDSGGRMVYLRGAVPLRDEAAEQRLIHHLRDELNLVPGRRLTVQGQEMVRWADKLRRWGGDLAGDAAGVVSPDVRLRPLLQVDAGASGAGVPEVRFTLEFQVEGGKGAPQTVDAAAVIRAWSEGLGLVPLQGGGWAPLPRAWLDKHGQRVADLLSARQADGKVSNHALPDLTALCETLEQPPPPGLDRLAPMVEGFQKLPPPTLPSDLTATLRTYQQQGVSWLGFLRSAGLGGILADDMGLGKTLQTICVLGSRSLVVCPTSVLPNWAAELKRFRPSLKVSVYHGPGRALDETADVTITTYAILRLDAAVLSGRTWDAVVLDEAQAIKNPESQVTRAAFGLKANLRLALSGTPLENRLEELWSLMHFANPGLLGGRRQFDEKLARPISEGNAEAAERLRKRIRPFVLRRLKRDVAPELPPRTEAVMHISLDERERAVYDAVMAATRTEVVALLKEGGSVLKALEALLRLRQAACHPALVPGQHATSSSKVETLVDALTTAVSEGHKALVFSQWTSLLDLIEPPLKEAGVTFERLDGSTANRGEVTARFQSPEGAPVMLMSLKAGGTGLNLTAADHVFLMDPWWNPAAEAQAADRAHRIGQERPVMVYRLVSQGTVEERILGLQEKKRALFEAALSEASAATAITREDLLELFS</sequence>
<dbReference type="InterPro" id="IPR049730">
    <property type="entry name" value="SNF2/RAD54-like_C"/>
</dbReference>
<keyword evidence="2" id="KW-0863">Zinc-finger</keyword>
<dbReference type="EMBL" id="JAXIVS010000013">
    <property type="protein sequence ID" value="MDY7231133.1"/>
    <property type="molecule type" value="Genomic_DNA"/>
</dbReference>
<dbReference type="PROSITE" id="PS51192">
    <property type="entry name" value="HELICASE_ATP_BIND_1"/>
    <property type="match status" value="1"/>
</dbReference>
<evidence type="ECO:0000256" key="1">
    <source>
        <dbReference type="ARBA" id="ARBA00022801"/>
    </source>
</evidence>
<feature type="domain" description="SWIM-type" evidence="3">
    <location>
        <begin position="56"/>
        <end position="89"/>
    </location>
</feature>
<dbReference type="GO" id="GO:0016787">
    <property type="term" value="F:hydrolase activity"/>
    <property type="evidence" value="ECO:0007669"/>
    <property type="project" value="UniProtKB-KW"/>
</dbReference>
<dbReference type="RefSeq" id="WP_321549843.1">
    <property type="nucleotide sequence ID" value="NZ_JAXIVS010000013.1"/>
</dbReference>
<evidence type="ECO:0000256" key="2">
    <source>
        <dbReference type="PROSITE-ProRule" id="PRU00325"/>
    </source>
</evidence>
<dbReference type="EC" id="3.6.4.-" evidence="6"/>
<dbReference type="CDD" id="cd18012">
    <property type="entry name" value="DEXQc_arch_SWI2_SNF2"/>
    <property type="match status" value="1"/>
</dbReference>
<evidence type="ECO:0000313" key="7">
    <source>
        <dbReference type="Proteomes" id="UP001291309"/>
    </source>
</evidence>
<dbReference type="SMART" id="SM00490">
    <property type="entry name" value="HELICc"/>
    <property type="match status" value="1"/>
</dbReference>
<dbReference type="SUPFAM" id="SSF52540">
    <property type="entry name" value="P-loop containing nucleoside triphosphate hydrolases"/>
    <property type="match status" value="2"/>
</dbReference>
<dbReference type="InterPro" id="IPR014001">
    <property type="entry name" value="Helicase_ATP-bd"/>
</dbReference>
<keyword evidence="6" id="KW-0067">ATP-binding</keyword>
<accession>A0ABU5HE98</accession>
<keyword evidence="7" id="KW-1185">Reference proteome</keyword>
<dbReference type="InterPro" id="IPR000330">
    <property type="entry name" value="SNF2_N"/>
</dbReference>
<proteinExistence type="predicted"/>
<keyword evidence="1 6" id="KW-0378">Hydrolase</keyword>
<evidence type="ECO:0000259" key="3">
    <source>
        <dbReference type="PROSITE" id="PS50966"/>
    </source>
</evidence>
<dbReference type="Gene3D" id="3.40.50.10810">
    <property type="entry name" value="Tandem AAA-ATPase domain"/>
    <property type="match status" value="1"/>
</dbReference>
<protein>
    <submittedName>
        <fullName evidence="6">DEAD/DEAH box helicase</fullName>
        <ecNumber evidence="6">3.6.4.-</ecNumber>
    </submittedName>
</protein>
<dbReference type="PROSITE" id="PS51194">
    <property type="entry name" value="HELICASE_CTER"/>
    <property type="match status" value="1"/>
</dbReference>
<dbReference type="CDD" id="cd18793">
    <property type="entry name" value="SF2_C_SNF"/>
    <property type="match status" value="1"/>
</dbReference>
<dbReference type="Pfam" id="PF00176">
    <property type="entry name" value="SNF2-rel_dom"/>
    <property type="match status" value="1"/>
</dbReference>
<comment type="caution">
    <text evidence="6">The sequence shown here is derived from an EMBL/GenBank/DDBJ whole genome shotgun (WGS) entry which is preliminary data.</text>
</comment>
<dbReference type="InterPro" id="IPR001650">
    <property type="entry name" value="Helicase_C-like"/>
</dbReference>
<dbReference type="InterPro" id="IPR038718">
    <property type="entry name" value="SNF2-like_sf"/>
</dbReference>
<dbReference type="Pfam" id="PF04434">
    <property type="entry name" value="SWIM"/>
    <property type="match status" value="1"/>
</dbReference>
<gene>
    <name evidence="6" type="ORF">SYV04_32390</name>
</gene>
<dbReference type="PROSITE" id="PS50966">
    <property type="entry name" value="ZF_SWIM"/>
    <property type="match status" value="1"/>
</dbReference>